<accession>A0A7T5VCE6</accession>
<feature type="compositionally biased region" description="Gly residues" evidence="3">
    <location>
        <begin position="118"/>
        <end position="127"/>
    </location>
</feature>
<feature type="region of interest" description="Disordered" evidence="3">
    <location>
        <begin position="106"/>
        <end position="127"/>
    </location>
</feature>
<dbReference type="InterPro" id="IPR009078">
    <property type="entry name" value="Ferritin-like_SF"/>
</dbReference>
<evidence type="ECO:0000256" key="3">
    <source>
        <dbReference type="SAM" id="MobiDB-lite"/>
    </source>
</evidence>
<dbReference type="CDD" id="cd00657">
    <property type="entry name" value="Ferritin_like"/>
    <property type="match status" value="1"/>
</dbReference>
<sequence>MPDFGHLFSGLKHDRLLTHEELVRAIRFMVAAEYEAIQLYQQLAESTDNVLAQNVLQDIANEEKVHAGEFLRLLKELDPAEEEFYQQGALEVETEFLSGVDQALTEPSAAASPSPIGQGLGIGSLKK</sequence>
<dbReference type="GO" id="GO:0140737">
    <property type="term" value="C:encapsulin nanocompartment"/>
    <property type="evidence" value="ECO:0007669"/>
    <property type="project" value="UniProtKB-SubCell"/>
</dbReference>
<dbReference type="AlphaFoldDB" id="A0A7T5VCE6"/>
<evidence type="ECO:0000259" key="4">
    <source>
        <dbReference type="Pfam" id="PF02915"/>
    </source>
</evidence>
<dbReference type="GO" id="GO:0016491">
    <property type="term" value="F:oxidoreductase activity"/>
    <property type="evidence" value="ECO:0007669"/>
    <property type="project" value="InterPro"/>
</dbReference>
<dbReference type="EMBL" id="CP054140">
    <property type="protein sequence ID" value="QQG65216.1"/>
    <property type="molecule type" value="Genomic_DNA"/>
</dbReference>
<dbReference type="InterPro" id="IPR003251">
    <property type="entry name" value="Rr_diiron-bd_dom"/>
</dbReference>
<name>A0A7T5VCE6_9BACT</name>
<keyword evidence="6" id="KW-1185">Reference proteome</keyword>
<dbReference type="KEGG" id="dog:HP555_04725"/>
<evidence type="ECO:0000313" key="6">
    <source>
        <dbReference type="Proteomes" id="UP000596092"/>
    </source>
</evidence>
<dbReference type="Gene3D" id="6.10.140.1960">
    <property type="match status" value="1"/>
</dbReference>
<evidence type="ECO:0000256" key="2">
    <source>
        <dbReference type="ARBA" id="ARBA00033787"/>
    </source>
</evidence>
<dbReference type="PANTHER" id="PTHR37165">
    <property type="entry name" value="PEPTIDASE U56 FAMILY"/>
    <property type="match status" value="1"/>
</dbReference>
<dbReference type="Pfam" id="PF02915">
    <property type="entry name" value="Rubrerythrin"/>
    <property type="match status" value="1"/>
</dbReference>
<dbReference type="PANTHER" id="PTHR37165:SF1">
    <property type="entry name" value="TYPE 1 ENCAPSULIN SHELL PROTEIN"/>
    <property type="match status" value="1"/>
</dbReference>
<evidence type="ECO:0000256" key="1">
    <source>
        <dbReference type="ARBA" id="ARBA00033738"/>
    </source>
</evidence>
<organism evidence="5 6">
    <name type="scientific">Desulfobulbus oligotrophicus</name>
    <dbReference type="NCBI Taxonomy" id="1909699"/>
    <lineage>
        <taxon>Bacteria</taxon>
        <taxon>Pseudomonadati</taxon>
        <taxon>Thermodesulfobacteriota</taxon>
        <taxon>Desulfobulbia</taxon>
        <taxon>Desulfobulbales</taxon>
        <taxon>Desulfobulbaceae</taxon>
        <taxon>Desulfobulbus</taxon>
    </lineage>
</organism>
<protein>
    <submittedName>
        <fullName evidence="5">Rubrerythrin</fullName>
    </submittedName>
</protein>
<reference evidence="5 6" key="1">
    <citation type="submission" date="2020-05" db="EMBL/GenBank/DDBJ databases">
        <title>Complete genome of Desulfobulbus oligotrophicus.</title>
        <authorList>
            <person name="Podar M."/>
        </authorList>
    </citation>
    <scope>NUCLEOTIDE SEQUENCE [LARGE SCALE GENOMIC DNA]</scope>
    <source>
        <strain evidence="5 6">Prop6</strain>
    </source>
</reference>
<dbReference type="SUPFAM" id="SSF47240">
    <property type="entry name" value="Ferritin-like"/>
    <property type="match status" value="1"/>
</dbReference>
<comment type="subcellular location">
    <subcellularLocation>
        <location evidence="1">Encapsulin nanocompartment</location>
    </subcellularLocation>
</comment>
<feature type="domain" description="Rubrerythrin diiron-binding" evidence="4">
    <location>
        <begin position="30"/>
        <end position="95"/>
    </location>
</feature>
<keyword evidence="2" id="KW-1284">Encapsulin nanocompartment</keyword>
<dbReference type="Proteomes" id="UP000596092">
    <property type="component" value="Chromosome"/>
</dbReference>
<dbReference type="InterPro" id="IPR051429">
    <property type="entry name" value="Encapsulin_nc"/>
</dbReference>
<gene>
    <name evidence="5" type="ORF">HP555_04725</name>
</gene>
<dbReference type="GO" id="GO:0046872">
    <property type="term" value="F:metal ion binding"/>
    <property type="evidence" value="ECO:0007669"/>
    <property type="project" value="InterPro"/>
</dbReference>
<evidence type="ECO:0000313" key="5">
    <source>
        <dbReference type="EMBL" id="QQG65216.1"/>
    </source>
</evidence>
<proteinExistence type="predicted"/>